<dbReference type="PANTHER" id="PTHR39162:SF1">
    <property type="entry name" value="SPORULATION PROTEIN YTFJ"/>
    <property type="match status" value="1"/>
</dbReference>
<name>X1MZI9_9ZZZZ</name>
<protein>
    <recommendedName>
        <fullName evidence="3">Sporulation protein YtfJ</fullName>
    </recommendedName>
</protein>
<dbReference type="Pfam" id="PF09579">
    <property type="entry name" value="Spore_YtfJ"/>
    <property type="match status" value="1"/>
</dbReference>
<reference evidence="2" key="1">
    <citation type="journal article" date="2014" name="Front. Microbiol.">
        <title>High frequency of phylogenetically diverse reductive dehalogenase-homologous genes in deep subseafloor sedimentary metagenomes.</title>
        <authorList>
            <person name="Kawai M."/>
            <person name="Futagami T."/>
            <person name="Toyoda A."/>
            <person name="Takaki Y."/>
            <person name="Nishi S."/>
            <person name="Hori S."/>
            <person name="Arai W."/>
            <person name="Tsubouchi T."/>
            <person name="Morono Y."/>
            <person name="Uchiyama I."/>
            <person name="Ito T."/>
            <person name="Fujiyama A."/>
            <person name="Inagaki F."/>
            <person name="Takami H."/>
        </authorList>
    </citation>
    <scope>NUCLEOTIDE SEQUENCE</scope>
    <source>
        <strain evidence="2">Expedition CK06-06</strain>
    </source>
</reference>
<organism evidence="2">
    <name type="scientific">marine sediment metagenome</name>
    <dbReference type="NCBI Taxonomy" id="412755"/>
    <lineage>
        <taxon>unclassified sequences</taxon>
        <taxon>metagenomes</taxon>
        <taxon>ecological metagenomes</taxon>
    </lineage>
</organism>
<dbReference type="AlphaFoldDB" id="X1MZI9"/>
<dbReference type="PANTHER" id="PTHR39162">
    <property type="entry name" value="GLL3345 PROTEIN"/>
    <property type="match status" value="1"/>
</dbReference>
<gene>
    <name evidence="2" type="ORF">S06H3_10896</name>
</gene>
<feature type="compositionally biased region" description="Gly residues" evidence="1">
    <location>
        <begin position="65"/>
        <end position="77"/>
    </location>
</feature>
<evidence type="ECO:0000256" key="1">
    <source>
        <dbReference type="SAM" id="MobiDB-lite"/>
    </source>
</evidence>
<dbReference type="EMBL" id="BARV01005154">
    <property type="protein sequence ID" value="GAI11784.1"/>
    <property type="molecule type" value="Genomic_DNA"/>
</dbReference>
<dbReference type="InterPro" id="IPR014229">
    <property type="entry name" value="Spore_YtfJ"/>
</dbReference>
<comment type="caution">
    <text evidence="2">The sequence shown here is derived from an EMBL/GenBank/DDBJ whole genome shotgun (WGS) entry which is preliminary data.</text>
</comment>
<feature type="region of interest" description="Disordered" evidence="1">
    <location>
        <begin position="51"/>
        <end position="77"/>
    </location>
</feature>
<evidence type="ECO:0008006" key="3">
    <source>
        <dbReference type="Google" id="ProtNLM"/>
    </source>
</evidence>
<dbReference type="PIRSF" id="PIRSF021377">
    <property type="entry name" value="YtfJ"/>
    <property type="match status" value="1"/>
</dbReference>
<feature type="compositionally biased region" description="Basic and acidic residues" evidence="1">
    <location>
        <begin position="55"/>
        <end position="64"/>
    </location>
</feature>
<evidence type="ECO:0000313" key="2">
    <source>
        <dbReference type="EMBL" id="GAI11784.1"/>
    </source>
</evidence>
<proteinExistence type="predicted"/>
<accession>X1MZI9</accession>
<sequence length="129" mass="13347">MEDVEKLVKTTVEEIEKMLSTKTVVGQPMTIEGATLIPLISIGFFFGTASGSGKGESKTKKEGFGEGSGAGTSGAGGVKPVAVIVIDKEGVRIESIKGSLALAMEKVMEKVGEALPGMMGKRGEQKKEG</sequence>